<comment type="caution">
    <text evidence="2">The sequence shown here is derived from an EMBL/GenBank/DDBJ whole genome shotgun (WGS) entry which is preliminary data.</text>
</comment>
<gene>
    <name evidence="2" type="ORF">P5673_021733</name>
</gene>
<feature type="compositionally biased region" description="Basic and acidic residues" evidence="1">
    <location>
        <begin position="121"/>
        <end position="131"/>
    </location>
</feature>
<reference evidence="2" key="2">
    <citation type="journal article" date="2023" name="Science">
        <title>Genomic signatures of disease resistance in endangered staghorn corals.</title>
        <authorList>
            <person name="Vollmer S.V."/>
            <person name="Selwyn J.D."/>
            <person name="Despard B.A."/>
            <person name="Roesel C.L."/>
        </authorList>
    </citation>
    <scope>NUCLEOTIDE SEQUENCE</scope>
    <source>
        <strain evidence="2">K2</strain>
    </source>
</reference>
<dbReference type="EMBL" id="JARQWQ010000057">
    <property type="protein sequence ID" value="KAK2556151.1"/>
    <property type="molecule type" value="Genomic_DNA"/>
</dbReference>
<feature type="compositionally biased region" description="Polar residues" evidence="1">
    <location>
        <begin position="53"/>
        <end position="75"/>
    </location>
</feature>
<proteinExistence type="predicted"/>
<evidence type="ECO:0000313" key="2">
    <source>
        <dbReference type="EMBL" id="KAK2556151.1"/>
    </source>
</evidence>
<organism evidence="2 3">
    <name type="scientific">Acropora cervicornis</name>
    <name type="common">Staghorn coral</name>
    <dbReference type="NCBI Taxonomy" id="6130"/>
    <lineage>
        <taxon>Eukaryota</taxon>
        <taxon>Metazoa</taxon>
        <taxon>Cnidaria</taxon>
        <taxon>Anthozoa</taxon>
        <taxon>Hexacorallia</taxon>
        <taxon>Scleractinia</taxon>
        <taxon>Astrocoeniina</taxon>
        <taxon>Acroporidae</taxon>
        <taxon>Acropora</taxon>
    </lineage>
</organism>
<accession>A0AAD9Q7H8</accession>
<dbReference type="Proteomes" id="UP001249851">
    <property type="component" value="Unassembled WGS sequence"/>
</dbReference>
<feature type="compositionally biased region" description="Basic residues" evidence="1">
    <location>
        <begin position="104"/>
        <end position="120"/>
    </location>
</feature>
<feature type="region of interest" description="Disordered" evidence="1">
    <location>
        <begin position="52"/>
        <end position="131"/>
    </location>
</feature>
<dbReference type="AlphaFoldDB" id="A0AAD9Q7H8"/>
<evidence type="ECO:0000256" key="1">
    <source>
        <dbReference type="SAM" id="MobiDB-lite"/>
    </source>
</evidence>
<evidence type="ECO:0000313" key="3">
    <source>
        <dbReference type="Proteomes" id="UP001249851"/>
    </source>
</evidence>
<name>A0AAD9Q7H8_ACRCE</name>
<reference evidence="2" key="1">
    <citation type="journal article" date="2023" name="G3 (Bethesda)">
        <title>Whole genome assembly and annotation of the endangered Caribbean coral Acropora cervicornis.</title>
        <authorList>
            <person name="Selwyn J.D."/>
            <person name="Vollmer S.V."/>
        </authorList>
    </citation>
    <scope>NUCLEOTIDE SEQUENCE</scope>
    <source>
        <strain evidence="2">K2</strain>
    </source>
</reference>
<keyword evidence="3" id="KW-1185">Reference proteome</keyword>
<protein>
    <submittedName>
        <fullName evidence="2">Uncharacterized protein</fullName>
    </submittedName>
</protein>
<sequence>MNNLNKKYEAVNDKSIWTGEGGEEIKPFPQFDNLDQIWGTRDSVNLKYVLEAGTSQPVTSTPNSSIRGSESSTTIPLAELDKGTDESDLAEESATLLSTTSRSKNLRKQGKSPQQRKGKRSKPDEDQELGK</sequence>